<dbReference type="KEGG" id="vg:949290"/>
<dbReference type="Proteomes" id="UP000202706">
    <property type="component" value="Segment"/>
</dbReference>
<evidence type="ECO:0000313" key="1">
    <source>
        <dbReference type="EMBL" id="AAM70271.1"/>
    </source>
</evidence>
<evidence type="ECO:0000313" key="14">
    <source>
        <dbReference type="Proteomes" id="UP000202706"/>
    </source>
</evidence>
<dbReference type="Pfam" id="PF04786">
    <property type="entry name" value="Baculo_DNA_bind"/>
    <property type="match status" value="1"/>
</dbReference>
<evidence type="ECO:0000313" key="2">
    <source>
        <dbReference type="EMBL" id="ANY57462.1"/>
    </source>
</evidence>
<keyword evidence="14" id="KW-1185">Reference proteome</keyword>
<dbReference type="RefSeq" id="NP_663238.1">
    <property type="nucleotide sequence ID" value="NC_004062.1"/>
</dbReference>
<proteinExistence type="predicted"/>
<dbReference type="EMBL" id="MK033572">
    <property type="protein sequence ID" value="QBH66818.1"/>
    <property type="molecule type" value="Genomic_DNA"/>
</dbReference>
<dbReference type="EMBL" id="MK033570">
    <property type="protein sequence ID" value="QBH66558.1"/>
    <property type="molecule type" value="Genomic_DNA"/>
</dbReference>
<evidence type="ECO:0000313" key="8">
    <source>
        <dbReference type="EMBL" id="QBH66558.1"/>
    </source>
</evidence>
<dbReference type="EMBL" id="MK033569">
    <property type="protein sequence ID" value="QBH66428.1"/>
    <property type="molecule type" value="Genomic_DNA"/>
</dbReference>
<dbReference type="EMBL" id="MK033573">
    <property type="protein sequence ID" value="QBH66948.1"/>
    <property type="molecule type" value="Genomic_DNA"/>
</dbReference>
<reference evidence="14" key="1">
    <citation type="journal article" date="2000" name="Virus Genes">
        <title>Comparative analysis of the granulin regions of the Phthorimaea operculella and Spodoptera littoralis granuloviruses.</title>
        <authorList>
            <person name="Taha A."/>
            <person name="Nour-El-Din A."/>
            <person name="Croizier L."/>
            <person name="Ferber M.L."/>
            <person name="Croizier G."/>
        </authorList>
    </citation>
    <scope>NUCLEOTIDE SEQUENCE [LARGE SCALE GENOMIC DNA]</scope>
</reference>
<reference evidence="1" key="2">
    <citation type="submission" date="2002-04" db="EMBL/GenBank/DDBJ databases">
        <title>The complete sequence of the potato tuber moth, Phthorimaea operculella, granulovirus.</title>
        <authorList>
            <person name="Croizier L."/>
            <person name="Taha A."/>
            <person name="Croizier G."/>
            <person name="Lopez Ferber M."/>
        </authorList>
    </citation>
    <scope>NUCLEOTIDE SEQUENCE</scope>
</reference>
<protein>
    <submittedName>
        <fullName evidence="1">Double stranded DNA binding protein</fullName>
    </submittedName>
</protein>
<evidence type="ECO:0000313" key="13">
    <source>
        <dbReference type="EMBL" id="QBH67207.1"/>
    </source>
</evidence>
<dbReference type="EMBL" id="MK033574">
    <property type="protein sequence ID" value="QBH67077.1"/>
    <property type="molecule type" value="Genomic_DNA"/>
</dbReference>
<evidence type="ECO:0000313" key="4">
    <source>
        <dbReference type="EMBL" id="QBH66038.1"/>
    </source>
</evidence>
<evidence type="ECO:0000313" key="9">
    <source>
        <dbReference type="EMBL" id="QBH66688.1"/>
    </source>
</evidence>
<name>Q8JRY6_9BBAC</name>
<gene>
    <name evidence="1" type="primary">PhopGV073</name>
    <name evidence="2" type="synonym">dbp</name>
    <name evidence="2" type="ORF">PhopGVgp073</name>
</gene>
<accession>Q8JRY6</accession>
<evidence type="ECO:0000313" key="12">
    <source>
        <dbReference type="EMBL" id="QBH67077.1"/>
    </source>
</evidence>
<evidence type="ECO:0000313" key="11">
    <source>
        <dbReference type="EMBL" id="QBH66948.1"/>
    </source>
</evidence>
<reference evidence="3" key="4">
    <citation type="journal article" date="2019" name="J. Gen. Virol.">
        <title>Elucidating the genetic diversity of Phthorimaea operculella granulovirus (PhopGV).</title>
        <authorList>
            <person name="Larem A."/>
            <person name="Ben-Tiba S."/>
            <person name="Wennmann J.T."/>
            <person name="Gueli Alletti G."/>
            <person name="Jehle J.A."/>
        </authorList>
    </citation>
    <scope>NUCLEOTIDE SEQUENCE</scope>
    <source>
        <strain evidence="3">PhopGV-CR3.1</strain>
        <strain evidence="4">PhopGV-CR5.1</strain>
        <strain evidence="5">PhopGV-GR1.1</strain>
        <strain evidence="6">PhopGV-GR1.2</strain>
        <strain evidence="7">PhopGV-GR2.1</strain>
        <strain evidence="8">PhopGV-IT1.1</strain>
        <strain evidence="9">PhopGV-LS1.1</strain>
        <strain evidence="10">PhopGV-LS1.2</strain>
        <strain evidence="11">PhopGV-LS2.1</strain>
        <strain evidence="12">PhopGV-LS3.1</strain>
        <strain evidence="13">PhopGV-R</strain>
    </source>
</reference>
<dbReference type="EMBL" id="MK033567">
    <property type="protein sequence ID" value="QBH66168.1"/>
    <property type="molecule type" value="Genomic_DNA"/>
</dbReference>
<evidence type="ECO:0000313" key="5">
    <source>
        <dbReference type="EMBL" id="QBH66168.1"/>
    </source>
</evidence>
<dbReference type="EMBL" id="MK033571">
    <property type="protein sequence ID" value="QBH66688.1"/>
    <property type="molecule type" value="Genomic_DNA"/>
</dbReference>
<dbReference type="EMBL" id="MK033565">
    <property type="protein sequence ID" value="QBH65908.1"/>
    <property type="molecule type" value="Genomic_DNA"/>
</dbReference>
<dbReference type="EMBL" id="MK033575">
    <property type="protein sequence ID" value="QBH67207.1"/>
    <property type="molecule type" value="Genomic_DNA"/>
</dbReference>
<dbReference type="OrthoDB" id="8515at10239"/>
<evidence type="ECO:0000313" key="6">
    <source>
        <dbReference type="EMBL" id="QBH66298.1"/>
    </source>
</evidence>
<dbReference type="GeneID" id="949290"/>
<evidence type="ECO:0000313" key="10">
    <source>
        <dbReference type="EMBL" id="QBH66818.1"/>
    </source>
</evidence>
<evidence type="ECO:0000313" key="7">
    <source>
        <dbReference type="EMBL" id="QBH66428.1"/>
    </source>
</evidence>
<reference evidence="2" key="3">
    <citation type="journal article" date="2016" name="Arch. Virol.">
        <title>The comparative analysis of complete genome sequences from two South African betabaculoviruses: Phthorimaea operculella granulovirus and Plutella xylostella granulovirus.</title>
        <authorList>
            <person name="Jukes M.D."/>
            <person name="Motsoeneng B.M."/>
            <person name="Knox C.M."/>
            <person name="Hill M.P."/>
            <person name="Moore S.D."/>
        </authorList>
    </citation>
    <scope>NUCLEOTIDE SEQUENCE</scope>
    <source>
        <strain evidence="2">SA</strain>
    </source>
</reference>
<evidence type="ECO:0000313" key="3">
    <source>
        <dbReference type="EMBL" id="QBH65908.1"/>
    </source>
</evidence>
<dbReference type="EMBL" id="MK033566">
    <property type="protein sequence ID" value="QBH66038.1"/>
    <property type="molecule type" value="Genomic_DNA"/>
</dbReference>
<organism evidence="1 14">
    <name type="scientific">Phthorimaea operculella granulovirus</name>
    <dbReference type="NCBI Taxonomy" id="192584"/>
    <lineage>
        <taxon>Viruses</taxon>
        <taxon>Viruses incertae sedis</taxon>
        <taxon>Naldaviricetes</taxon>
        <taxon>Lefavirales</taxon>
        <taxon>Baculoviridae</taxon>
        <taxon>Betabaculovirus</taxon>
        <taxon>Betabaculovirus phoperculellae</taxon>
    </lineage>
</organism>
<dbReference type="EMBL" id="MK033568">
    <property type="protein sequence ID" value="QBH66298.1"/>
    <property type="molecule type" value="Genomic_DNA"/>
</dbReference>
<dbReference type="EMBL" id="KU666536">
    <property type="protein sequence ID" value="ANY57462.1"/>
    <property type="molecule type" value="Genomic_DNA"/>
</dbReference>
<sequence>MSIVPVTNAYISILSNDYDNMKWDDKIVYDLNTNKKNTSDLFLCTDLKCISAPYTNIDQLTKHITVLDEGCVEYNIQKLDIFCTENKTKTKKLYSIGHKSIGKPKLTGFWDKVNLKMCQAKAKFLVMTPNIEPGLRRAAEMLMGYYFKLTRRQEDNVPITVEEGSVINIPDDATQLDKFYSKFFVLEEKENTKNIENNCTDDKFLIRRMTMKEFKNLFELKTNVSSSHEFITYTTFNGVEEKISDCTFYLKYTPMLFIYIKKQKSTLKKKDCSDDEE</sequence>
<dbReference type="EMBL" id="AF499596">
    <property type="protein sequence ID" value="AAM70271.1"/>
    <property type="molecule type" value="Genomic_DNA"/>
</dbReference>
<dbReference type="InterPro" id="IPR006871">
    <property type="entry name" value="ssDNA-bd_baculovirus"/>
</dbReference>